<feature type="transmembrane region" description="Helical" evidence="5">
    <location>
        <begin position="7"/>
        <end position="24"/>
    </location>
</feature>
<feature type="transmembrane region" description="Helical" evidence="5">
    <location>
        <begin position="94"/>
        <end position="111"/>
    </location>
</feature>
<feature type="transmembrane region" description="Helical" evidence="5">
    <location>
        <begin position="256"/>
        <end position="275"/>
    </location>
</feature>
<dbReference type="PROSITE" id="PS51257">
    <property type="entry name" value="PROKAR_LIPOPROTEIN"/>
    <property type="match status" value="1"/>
</dbReference>
<dbReference type="Proteomes" id="UP000307602">
    <property type="component" value="Unassembled WGS sequence"/>
</dbReference>
<feature type="domain" description="EamA" evidence="6">
    <location>
        <begin position="143"/>
        <end position="273"/>
    </location>
</feature>
<dbReference type="InterPro" id="IPR000620">
    <property type="entry name" value="EamA_dom"/>
</dbReference>
<keyword evidence="4 5" id="KW-0472">Membrane</keyword>
<feature type="transmembrane region" description="Helical" evidence="5">
    <location>
        <begin position="142"/>
        <end position="162"/>
    </location>
</feature>
<evidence type="ECO:0000313" key="7">
    <source>
        <dbReference type="EMBL" id="TGV01533.1"/>
    </source>
</evidence>
<dbReference type="PANTHER" id="PTHR22911">
    <property type="entry name" value="ACYL-MALONYL CONDENSING ENZYME-RELATED"/>
    <property type="match status" value="1"/>
</dbReference>
<feature type="transmembrane region" description="Helical" evidence="5">
    <location>
        <begin position="230"/>
        <end position="250"/>
    </location>
</feature>
<evidence type="ECO:0000256" key="4">
    <source>
        <dbReference type="ARBA" id="ARBA00023136"/>
    </source>
</evidence>
<dbReference type="AlphaFoldDB" id="A0A4S1DUK8"/>
<sequence length="286" mass="32123">MEVKNAIKFMLISTLAFACMNAIVKQLVHINAYQIVFFRSIASLVFTFTFLLKNNISIFGNQKKLLVIRGLVGVTSMTFFFMSTKYLPIGTAVSLRYIAPIFAAIFAVFLLREKVKPWQWFFFAVAFMGVLILKGFDTELNSYGLLLAVVSAIFSGLVYITIRKIGKGDHPVVVVNYFMVISTIVGGVLSTNNWVTPVGIEWVLLIGLGAFGYYGQLFMTKAFQIAATNIVAPFKYLEVLYTVLFGVFIFTEIYTFWSLLGIALIIAGLVLNILYKEKLKRKENHG</sequence>
<proteinExistence type="predicted"/>
<keyword evidence="2 5" id="KW-0812">Transmembrane</keyword>
<keyword evidence="8" id="KW-1185">Reference proteome</keyword>
<feature type="transmembrane region" description="Helical" evidence="5">
    <location>
        <begin position="174"/>
        <end position="194"/>
    </location>
</feature>
<dbReference type="InterPro" id="IPR037185">
    <property type="entry name" value="EmrE-like"/>
</dbReference>
<comment type="caution">
    <text evidence="7">The sequence shown here is derived from an EMBL/GenBank/DDBJ whole genome shotgun (WGS) entry which is preliminary data.</text>
</comment>
<dbReference type="SUPFAM" id="SSF103481">
    <property type="entry name" value="Multidrug resistance efflux transporter EmrE"/>
    <property type="match status" value="2"/>
</dbReference>
<comment type="subcellular location">
    <subcellularLocation>
        <location evidence="1">Membrane</location>
        <topology evidence="1">Multi-pass membrane protein</topology>
    </subcellularLocation>
</comment>
<dbReference type="Gene3D" id="1.10.3730.20">
    <property type="match status" value="1"/>
</dbReference>
<dbReference type="PANTHER" id="PTHR22911:SF6">
    <property type="entry name" value="SOLUTE CARRIER FAMILY 35 MEMBER G1"/>
    <property type="match status" value="1"/>
</dbReference>
<dbReference type="GO" id="GO:0016020">
    <property type="term" value="C:membrane"/>
    <property type="evidence" value="ECO:0007669"/>
    <property type="project" value="UniProtKB-SubCell"/>
</dbReference>
<feature type="transmembrane region" description="Helical" evidence="5">
    <location>
        <begin position="30"/>
        <end position="52"/>
    </location>
</feature>
<evidence type="ECO:0000256" key="1">
    <source>
        <dbReference type="ARBA" id="ARBA00004141"/>
    </source>
</evidence>
<accession>A0A4S1DUK8</accession>
<feature type="transmembrane region" description="Helical" evidence="5">
    <location>
        <begin position="118"/>
        <end position="136"/>
    </location>
</feature>
<evidence type="ECO:0000259" key="6">
    <source>
        <dbReference type="Pfam" id="PF00892"/>
    </source>
</evidence>
<organism evidence="7 8">
    <name type="scientific">Flavivirga rizhaonensis</name>
    <dbReference type="NCBI Taxonomy" id="2559571"/>
    <lineage>
        <taxon>Bacteria</taxon>
        <taxon>Pseudomonadati</taxon>
        <taxon>Bacteroidota</taxon>
        <taxon>Flavobacteriia</taxon>
        <taxon>Flavobacteriales</taxon>
        <taxon>Flavobacteriaceae</taxon>
        <taxon>Flavivirga</taxon>
    </lineage>
</organism>
<evidence type="ECO:0000256" key="3">
    <source>
        <dbReference type="ARBA" id="ARBA00022989"/>
    </source>
</evidence>
<gene>
    <name evidence="7" type="ORF">EM932_14725</name>
</gene>
<feature type="transmembrane region" description="Helical" evidence="5">
    <location>
        <begin position="64"/>
        <end position="82"/>
    </location>
</feature>
<evidence type="ECO:0000313" key="8">
    <source>
        <dbReference type="Proteomes" id="UP000307602"/>
    </source>
</evidence>
<protein>
    <submittedName>
        <fullName evidence="7">DMT family transporter</fullName>
    </submittedName>
</protein>
<keyword evidence="3 5" id="KW-1133">Transmembrane helix</keyword>
<dbReference type="OrthoDB" id="597549at2"/>
<feature type="transmembrane region" description="Helical" evidence="5">
    <location>
        <begin position="200"/>
        <end position="218"/>
    </location>
</feature>
<feature type="domain" description="EamA" evidence="6">
    <location>
        <begin position="6"/>
        <end position="133"/>
    </location>
</feature>
<evidence type="ECO:0000256" key="5">
    <source>
        <dbReference type="SAM" id="Phobius"/>
    </source>
</evidence>
<reference evidence="7 8" key="1">
    <citation type="submission" date="2019-04" db="EMBL/GenBank/DDBJ databases">
        <authorList>
            <person name="Liu A."/>
        </authorList>
    </citation>
    <scope>NUCLEOTIDE SEQUENCE [LARGE SCALE GENOMIC DNA]</scope>
    <source>
        <strain evidence="7 8">RZ03</strain>
    </source>
</reference>
<dbReference type="EMBL" id="SRSO01000022">
    <property type="protein sequence ID" value="TGV01533.1"/>
    <property type="molecule type" value="Genomic_DNA"/>
</dbReference>
<name>A0A4S1DUK8_9FLAO</name>
<evidence type="ECO:0000256" key="2">
    <source>
        <dbReference type="ARBA" id="ARBA00022692"/>
    </source>
</evidence>
<dbReference type="Pfam" id="PF00892">
    <property type="entry name" value="EamA"/>
    <property type="match status" value="2"/>
</dbReference>